<evidence type="ECO:0000313" key="12">
    <source>
        <dbReference type="Proteomes" id="UP001143309"/>
    </source>
</evidence>
<protein>
    <recommendedName>
        <fullName evidence="3">asparagine synthase (glutamine-hydrolyzing)</fullName>
        <ecNumber evidence="3">6.3.5.4</ecNumber>
    </recommendedName>
</protein>
<dbReference type="InterPro" id="IPR029055">
    <property type="entry name" value="Ntn_hydrolases_N"/>
</dbReference>
<reference evidence="11" key="2">
    <citation type="submission" date="2023-01" db="EMBL/GenBank/DDBJ databases">
        <authorList>
            <person name="Sun Q."/>
            <person name="Evtushenko L."/>
        </authorList>
    </citation>
    <scope>NUCLEOTIDE SEQUENCE</scope>
    <source>
        <strain evidence="11">VKM B-2748</strain>
    </source>
</reference>
<dbReference type="PROSITE" id="PS51278">
    <property type="entry name" value="GATASE_TYPE_2"/>
    <property type="match status" value="1"/>
</dbReference>
<evidence type="ECO:0000256" key="4">
    <source>
        <dbReference type="ARBA" id="ARBA00022741"/>
    </source>
</evidence>
<keyword evidence="8" id="KW-0061">Asparagine biosynthesis</keyword>
<keyword evidence="4 9" id="KW-0547">Nucleotide-binding</keyword>
<feature type="binding site" evidence="9">
    <location>
        <position position="109"/>
    </location>
    <ligand>
        <name>L-glutamine</name>
        <dbReference type="ChEBI" id="CHEBI:58359"/>
    </ligand>
</feature>
<dbReference type="InterPro" id="IPR017932">
    <property type="entry name" value="GATase_2_dom"/>
</dbReference>
<dbReference type="Proteomes" id="UP001143309">
    <property type="component" value="Unassembled WGS sequence"/>
</dbReference>
<dbReference type="PANTHER" id="PTHR43284:SF1">
    <property type="entry name" value="ASPARAGINE SYNTHETASE"/>
    <property type="match status" value="1"/>
</dbReference>
<dbReference type="SUPFAM" id="SSF56235">
    <property type="entry name" value="N-terminal nucleophile aminohydrolases (Ntn hydrolases)"/>
    <property type="match status" value="1"/>
</dbReference>
<keyword evidence="8" id="KW-0028">Amino-acid biosynthesis</keyword>
<keyword evidence="12" id="KW-1185">Reference proteome</keyword>
<evidence type="ECO:0000256" key="2">
    <source>
        <dbReference type="ARBA" id="ARBA00005752"/>
    </source>
</evidence>
<keyword evidence="6 8" id="KW-0315">Glutamine amidotransferase</keyword>
<dbReference type="Pfam" id="PF13522">
    <property type="entry name" value="GATase_6"/>
    <property type="match status" value="1"/>
</dbReference>
<comment type="pathway">
    <text evidence="1">Amino-acid biosynthesis; L-asparagine biosynthesis; L-asparagine from L-aspartate (L-Gln route): step 1/1.</text>
</comment>
<accession>A0A9W6JQP2</accession>
<dbReference type="GO" id="GO:0006529">
    <property type="term" value="P:asparagine biosynthetic process"/>
    <property type="evidence" value="ECO:0007669"/>
    <property type="project" value="UniProtKB-KW"/>
</dbReference>
<feature type="domain" description="Glutamine amidotransferase type-2" evidence="10">
    <location>
        <begin position="2"/>
        <end position="225"/>
    </location>
</feature>
<sequence>MCGLFFVVRRDGPVDPQRFERAFATMAHRGPDATLCRYGETTIDTPDGPRALWWAAGHHRLSILDLDPRSNQPFERDGALLVYNGEAYDYERLKGEAPFHGVRFDTSGDTEVVFEGLKRQGPDFVARINGMWALAFADWRGGAVHLSRDRYGKKPLFWRMDEDAFCAASTIGVIDRYLGRPVRHDPAALAAFVVHGVAYPGGEQTTAHADIRQTPPSGSLTLDLAAWRMSERRHFSFDAPSGFDPAMSLTDALADALRLRLVSDRPVGLLLSGGVDSSLLLSIAHATGRADQFRCFIGDTGRSEDAQYGFEAAKALGVKPEVLDLGYGDVSFARFLKICRHQEKPFPLIGNAMAMAEMYEKVAERGIPVVLDGTGGDEVFGGYWDRYFPFAVREAWRRRDLGWLFGVARAEPGRLKEMAAAIAGRSTDRVRPFLKTVARFDADALPSPNPLSSNKLGFDAALRADASRGRLGEWLWQNDRNAMMSSIENRSPLLDVRLTAYLGDGYRRKFSGAFNKVRLRESFDAFRRLPTQWRVQKQGFRWDRRRFLLQNREQVIDLLAASDVIDAIVDRRRFVDAIRADEASLRSTTTARLLSVAGVAEAMNAA</sequence>
<dbReference type="Gene3D" id="3.40.50.620">
    <property type="entry name" value="HUPs"/>
    <property type="match status" value="1"/>
</dbReference>
<dbReference type="InterPro" id="IPR033738">
    <property type="entry name" value="AsnB_N"/>
</dbReference>
<evidence type="ECO:0000256" key="1">
    <source>
        <dbReference type="ARBA" id="ARBA00005187"/>
    </source>
</evidence>
<dbReference type="InterPro" id="IPR006426">
    <property type="entry name" value="Asn_synth_AEB"/>
</dbReference>
<feature type="binding site" evidence="9">
    <location>
        <position position="270"/>
    </location>
    <ligand>
        <name>ATP</name>
        <dbReference type="ChEBI" id="CHEBI:30616"/>
    </ligand>
</feature>
<dbReference type="EC" id="6.3.5.4" evidence="3"/>
<organism evidence="11 12">
    <name type="scientific">Methylopila turkensis</name>
    <dbReference type="NCBI Taxonomy" id="1437816"/>
    <lineage>
        <taxon>Bacteria</taxon>
        <taxon>Pseudomonadati</taxon>
        <taxon>Pseudomonadota</taxon>
        <taxon>Alphaproteobacteria</taxon>
        <taxon>Hyphomicrobiales</taxon>
        <taxon>Methylopilaceae</taxon>
        <taxon>Methylopila</taxon>
    </lineage>
</organism>
<feature type="active site" description="For GATase activity" evidence="8">
    <location>
        <position position="2"/>
    </location>
</feature>
<reference evidence="11" key="1">
    <citation type="journal article" date="2014" name="Int. J. Syst. Evol. Microbiol.">
        <title>Complete genome sequence of Corynebacterium casei LMG S-19264T (=DSM 44701T), isolated from a smear-ripened cheese.</title>
        <authorList>
            <consortium name="US DOE Joint Genome Institute (JGI-PGF)"/>
            <person name="Walter F."/>
            <person name="Albersmeier A."/>
            <person name="Kalinowski J."/>
            <person name="Ruckert C."/>
        </authorList>
    </citation>
    <scope>NUCLEOTIDE SEQUENCE</scope>
    <source>
        <strain evidence="11">VKM B-2748</strain>
    </source>
</reference>
<dbReference type="AlphaFoldDB" id="A0A9W6JQP2"/>
<dbReference type="PANTHER" id="PTHR43284">
    <property type="entry name" value="ASPARAGINE SYNTHETASE (GLUTAMINE-HYDROLYZING)"/>
    <property type="match status" value="1"/>
</dbReference>
<dbReference type="CDD" id="cd00712">
    <property type="entry name" value="AsnB"/>
    <property type="match status" value="1"/>
</dbReference>
<evidence type="ECO:0000256" key="3">
    <source>
        <dbReference type="ARBA" id="ARBA00012737"/>
    </source>
</evidence>
<comment type="caution">
    <text evidence="11">The sequence shown here is derived from an EMBL/GenBank/DDBJ whole genome shotgun (WGS) entry which is preliminary data.</text>
</comment>
<dbReference type="GO" id="GO:0005829">
    <property type="term" value="C:cytosol"/>
    <property type="evidence" value="ECO:0007669"/>
    <property type="project" value="TreeGrafter"/>
</dbReference>
<dbReference type="GO" id="GO:0005524">
    <property type="term" value="F:ATP binding"/>
    <property type="evidence" value="ECO:0007669"/>
    <property type="project" value="UniProtKB-KW"/>
</dbReference>
<dbReference type="CDD" id="cd01991">
    <property type="entry name" value="Asn_synthase_B_C"/>
    <property type="match status" value="1"/>
</dbReference>
<evidence type="ECO:0000256" key="7">
    <source>
        <dbReference type="ARBA" id="ARBA00048741"/>
    </source>
</evidence>
<dbReference type="GO" id="GO:0004066">
    <property type="term" value="F:asparagine synthase (glutamine-hydrolyzing) activity"/>
    <property type="evidence" value="ECO:0007669"/>
    <property type="project" value="UniProtKB-EC"/>
</dbReference>
<keyword evidence="5 9" id="KW-0067">ATP-binding</keyword>
<evidence type="ECO:0000313" key="11">
    <source>
        <dbReference type="EMBL" id="GLK80609.1"/>
    </source>
</evidence>
<dbReference type="EMBL" id="BSFL01000003">
    <property type="protein sequence ID" value="GLK80609.1"/>
    <property type="molecule type" value="Genomic_DNA"/>
</dbReference>
<name>A0A9W6JQP2_9HYPH</name>
<dbReference type="InterPro" id="IPR001962">
    <property type="entry name" value="Asn_synthase"/>
</dbReference>
<dbReference type="InterPro" id="IPR014729">
    <property type="entry name" value="Rossmann-like_a/b/a_fold"/>
</dbReference>
<dbReference type="Pfam" id="PF00733">
    <property type="entry name" value="Asn_synthase"/>
    <property type="match status" value="1"/>
</dbReference>
<evidence type="ECO:0000259" key="10">
    <source>
        <dbReference type="PROSITE" id="PS51278"/>
    </source>
</evidence>
<dbReference type="SUPFAM" id="SSF52402">
    <property type="entry name" value="Adenine nucleotide alpha hydrolases-like"/>
    <property type="match status" value="1"/>
</dbReference>
<evidence type="ECO:0000256" key="9">
    <source>
        <dbReference type="PIRSR" id="PIRSR001589-2"/>
    </source>
</evidence>
<dbReference type="InterPro" id="IPR051786">
    <property type="entry name" value="ASN_synthetase/amidase"/>
</dbReference>
<gene>
    <name evidence="11" type="ORF">GCM10008174_23500</name>
</gene>
<proteinExistence type="inferred from homology"/>
<dbReference type="PIRSF" id="PIRSF001589">
    <property type="entry name" value="Asn_synthetase_glu-h"/>
    <property type="match status" value="1"/>
</dbReference>
<evidence type="ECO:0000256" key="5">
    <source>
        <dbReference type="ARBA" id="ARBA00022840"/>
    </source>
</evidence>
<dbReference type="RefSeq" id="WP_271201100.1">
    <property type="nucleotide sequence ID" value="NZ_BSFL01000003.1"/>
</dbReference>
<evidence type="ECO:0000256" key="8">
    <source>
        <dbReference type="PIRSR" id="PIRSR001589-1"/>
    </source>
</evidence>
<comment type="catalytic activity">
    <reaction evidence="7">
        <text>L-aspartate + L-glutamine + ATP + H2O = L-asparagine + L-glutamate + AMP + diphosphate + H(+)</text>
        <dbReference type="Rhea" id="RHEA:12228"/>
        <dbReference type="ChEBI" id="CHEBI:15377"/>
        <dbReference type="ChEBI" id="CHEBI:15378"/>
        <dbReference type="ChEBI" id="CHEBI:29985"/>
        <dbReference type="ChEBI" id="CHEBI:29991"/>
        <dbReference type="ChEBI" id="CHEBI:30616"/>
        <dbReference type="ChEBI" id="CHEBI:33019"/>
        <dbReference type="ChEBI" id="CHEBI:58048"/>
        <dbReference type="ChEBI" id="CHEBI:58359"/>
        <dbReference type="ChEBI" id="CHEBI:456215"/>
        <dbReference type="EC" id="6.3.5.4"/>
    </reaction>
</comment>
<comment type="similarity">
    <text evidence="2">Belongs to the asparagine synthetase family.</text>
</comment>
<dbReference type="Gene3D" id="3.60.20.10">
    <property type="entry name" value="Glutamine Phosphoribosylpyrophosphate, subunit 1, domain 1"/>
    <property type="match status" value="1"/>
</dbReference>
<evidence type="ECO:0000256" key="6">
    <source>
        <dbReference type="ARBA" id="ARBA00022962"/>
    </source>
</evidence>